<keyword evidence="6" id="KW-0413">Isomerase</keyword>
<dbReference type="InterPro" id="IPR007260">
    <property type="entry name" value="NanE"/>
</dbReference>
<evidence type="ECO:0000313" key="9">
    <source>
        <dbReference type="Proteomes" id="UP000199300"/>
    </source>
</evidence>
<dbReference type="NCBIfam" id="NF002231">
    <property type="entry name" value="PRK01130.1"/>
    <property type="match status" value="1"/>
</dbReference>
<dbReference type="PANTHER" id="PTHR36204:SF1">
    <property type="entry name" value="N-ACETYLMANNOSAMINE-6-PHOSPHATE 2-EPIMERASE-RELATED"/>
    <property type="match status" value="1"/>
</dbReference>
<dbReference type="Pfam" id="PF04131">
    <property type="entry name" value="NanE"/>
    <property type="match status" value="1"/>
</dbReference>
<organism evidence="8 9">
    <name type="scientific">Amphibacillus marinus</name>
    <dbReference type="NCBI Taxonomy" id="872970"/>
    <lineage>
        <taxon>Bacteria</taxon>
        <taxon>Bacillati</taxon>
        <taxon>Bacillota</taxon>
        <taxon>Bacilli</taxon>
        <taxon>Bacillales</taxon>
        <taxon>Bacillaceae</taxon>
        <taxon>Amphibacillus</taxon>
    </lineage>
</organism>
<dbReference type="GO" id="GO:0019262">
    <property type="term" value="P:N-acetylneuraminate catabolic process"/>
    <property type="evidence" value="ECO:0007669"/>
    <property type="project" value="UniProtKB-UniPathway"/>
</dbReference>
<keyword evidence="9" id="KW-1185">Reference proteome</keyword>
<dbReference type="RefSeq" id="WP_218144108.1">
    <property type="nucleotide sequence ID" value="NZ_FODJ01000016.1"/>
</dbReference>
<evidence type="ECO:0000256" key="4">
    <source>
        <dbReference type="ARBA" id="ARBA00007439"/>
    </source>
</evidence>
<dbReference type="UniPathway" id="UPA00629">
    <property type="reaction ID" value="UER00682"/>
</dbReference>
<evidence type="ECO:0000313" key="8">
    <source>
        <dbReference type="EMBL" id="SEO89767.1"/>
    </source>
</evidence>
<evidence type="ECO:0000256" key="7">
    <source>
        <dbReference type="ARBA" id="ARBA00023277"/>
    </source>
</evidence>
<evidence type="ECO:0000256" key="3">
    <source>
        <dbReference type="ARBA" id="ARBA00005081"/>
    </source>
</evidence>
<dbReference type="EC" id="5.1.3.9" evidence="5"/>
<evidence type="ECO:0000256" key="5">
    <source>
        <dbReference type="ARBA" id="ARBA00013180"/>
    </source>
</evidence>
<keyword evidence="7" id="KW-0119">Carbohydrate metabolism</keyword>
<dbReference type="InterPro" id="IPR011060">
    <property type="entry name" value="RibuloseP-bd_barrel"/>
</dbReference>
<comment type="pathway">
    <text evidence="3">Amino-sugar metabolism; N-acetylneuraminate degradation; D-fructose 6-phosphate from N-acetylneuraminate: step 3/5.</text>
</comment>
<comment type="catalytic activity">
    <reaction evidence="1">
        <text>an N-acyl-D-glucosamine 6-phosphate = an N-acyl-D-mannosamine 6-phosphate</text>
        <dbReference type="Rhea" id="RHEA:23932"/>
        <dbReference type="ChEBI" id="CHEBI:57599"/>
        <dbReference type="ChEBI" id="CHEBI:57666"/>
        <dbReference type="EC" id="5.1.3.9"/>
    </reaction>
</comment>
<evidence type="ECO:0000256" key="1">
    <source>
        <dbReference type="ARBA" id="ARBA00000056"/>
    </source>
</evidence>
<evidence type="ECO:0000256" key="6">
    <source>
        <dbReference type="ARBA" id="ARBA00023235"/>
    </source>
</evidence>
<accession>A0A1H8TFQ7</accession>
<gene>
    <name evidence="8" type="ORF">SAMN04488134_11624</name>
</gene>
<dbReference type="AlphaFoldDB" id="A0A1H8TFQ7"/>
<dbReference type="SUPFAM" id="SSF51366">
    <property type="entry name" value="Ribulose-phoshate binding barrel"/>
    <property type="match status" value="1"/>
</dbReference>
<comment type="function">
    <text evidence="2">Converts N-acetylmannosamine-6-phosphate (ManNAc-6-P) to N-acetylglucosamine-6-phosphate (GlcNAc-6-P).</text>
</comment>
<dbReference type="Gene3D" id="3.20.20.70">
    <property type="entry name" value="Aldolase class I"/>
    <property type="match status" value="1"/>
</dbReference>
<dbReference type="STRING" id="872970.SAMN04488134_11624"/>
<name>A0A1H8TFQ7_9BACI</name>
<sequence length="244" mass="27054">MQLSDTQKTLIAQLKDGLIVSCQAKKTDPIYLPEIIEKMAASAIWGGANGLRIDTPMNITAVRVLTKLPIIGLWKLYHKESDVFITPTLEAVAAVIKAGADVVAVDATNRQTAEGEMAYDIIKKIKKHYPDTLILADIRNETEAERALDLGAHMVAPTLYRFDPDAKSTEDPDFNMLARIVKVAQGKGFVLMEGKIHTPEQALESLFHGAHSVVVGSTITRPHLTTLRFTRKMSHYENDIPLYY</sequence>
<reference evidence="8 9" key="1">
    <citation type="submission" date="2016-10" db="EMBL/GenBank/DDBJ databases">
        <authorList>
            <person name="de Groot N.N."/>
        </authorList>
    </citation>
    <scope>NUCLEOTIDE SEQUENCE [LARGE SCALE GENOMIC DNA]</scope>
    <source>
        <strain evidence="8 9">CGMCC 1.10434</strain>
    </source>
</reference>
<protein>
    <recommendedName>
        <fullName evidence="5">N-acylglucosamine-6-phosphate 2-epimerase</fullName>
        <ecNumber evidence="5">5.1.3.9</ecNumber>
    </recommendedName>
</protein>
<dbReference type="GO" id="GO:0006053">
    <property type="term" value="P:N-acetylmannosamine catabolic process"/>
    <property type="evidence" value="ECO:0007669"/>
    <property type="project" value="TreeGrafter"/>
</dbReference>
<dbReference type="Proteomes" id="UP000199300">
    <property type="component" value="Unassembled WGS sequence"/>
</dbReference>
<dbReference type="EMBL" id="FODJ01000016">
    <property type="protein sequence ID" value="SEO89767.1"/>
    <property type="molecule type" value="Genomic_DNA"/>
</dbReference>
<evidence type="ECO:0000256" key="2">
    <source>
        <dbReference type="ARBA" id="ARBA00002147"/>
    </source>
</evidence>
<dbReference type="InterPro" id="IPR013785">
    <property type="entry name" value="Aldolase_TIM"/>
</dbReference>
<dbReference type="GO" id="GO:0047465">
    <property type="term" value="F:N-acylglucosamine-6-phosphate 2-epimerase activity"/>
    <property type="evidence" value="ECO:0007669"/>
    <property type="project" value="UniProtKB-EC"/>
</dbReference>
<proteinExistence type="inferred from homology"/>
<dbReference type="PANTHER" id="PTHR36204">
    <property type="entry name" value="N-ACETYLMANNOSAMINE-6-PHOSPHATE 2-EPIMERASE-RELATED"/>
    <property type="match status" value="1"/>
</dbReference>
<comment type="similarity">
    <text evidence="4">Belongs to the NanE family.</text>
</comment>
<dbReference type="GO" id="GO:0005829">
    <property type="term" value="C:cytosol"/>
    <property type="evidence" value="ECO:0007669"/>
    <property type="project" value="TreeGrafter"/>
</dbReference>